<evidence type="ECO:0000256" key="1">
    <source>
        <dbReference type="SAM" id="Phobius"/>
    </source>
</evidence>
<name>A0ABM7PZY2_SINCY</name>
<sequence length="85" mass="9653">MMYGWYGGMGIWGWILMALVMLAFWGGVVALVVFAVRNSRGGPGRYDPRLPGSDDPERILAQRFARGEIDETEFRARLDALRHRP</sequence>
<organism evidence="3 4">
    <name type="scientific">Sinomonas cyclohexanicum</name>
    <name type="common">Corynebacterium cyclohexanicum</name>
    <dbReference type="NCBI Taxonomy" id="322009"/>
    <lineage>
        <taxon>Bacteria</taxon>
        <taxon>Bacillati</taxon>
        <taxon>Actinomycetota</taxon>
        <taxon>Actinomycetes</taxon>
        <taxon>Micrococcales</taxon>
        <taxon>Micrococcaceae</taxon>
        <taxon>Sinomonas</taxon>
    </lineage>
</organism>
<keyword evidence="1" id="KW-1133">Transmembrane helix</keyword>
<protein>
    <recommendedName>
        <fullName evidence="2">SHOCT domain-containing protein</fullName>
    </recommendedName>
</protein>
<feature type="transmembrane region" description="Helical" evidence="1">
    <location>
        <begin position="12"/>
        <end position="36"/>
    </location>
</feature>
<evidence type="ECO:0000313" key="3">
    <source>
        <dbReference type="EMBL" id="BCT77875.1"/>
    </source>
</evidence>
<feature type="domain" description="SHOCT" evidence="2">
    <location>
        <begin position="55"/>
        <end position="81"/>
    </location>
</feature>
<keyword evidence="1" id="KW-0472">Membrane</keyword>
<dbReference type="EMBL" id="AP024525">
    <property type="protein sequence ID" value="BCT77875.1"/>
    <property type="molecule type" value="Genomic_DNA"/>
</dbReference>
<dbReference type="InterPro" id="IPR018649">
    <property type="entry name" value="SHOCT"/>
</dbReference>
<accession>A0ABM7PZY2</accession>
<reference evidence="3 4" key="1">
    <citation type="journal article" date="2021" name="J. Biosci. Bioeng.">
        <title>Identification and characterization of a chc gene cluster responsible for the aromatization pathway of cyclohexanecarboxylate degradation in Sinomonas cyclohexanicum ATCC 51369.</title>
        <authorList>
            <person name="Yamamoto T."/>
            <person name="Hasegawa Y."/>
            <person name="Lau P.C.K."/>
            <person name="Iwaki H."/>
        </authorList>
    </citation>
    <scope>NUCLEOTIDE SEQUENCE [LARGE SCALE GENOMIC DNA]</scope>
    <source>
        <strain evidence="3 4">ATCC 51369</strain>
    </source>
</reference>
<dbReference type="Pfam" id="PF09851">
    <property type="entry name" value="SHOCT"/>
    <property type="match status" value="1"/>
</dbReference>
<dbReference type="Proteomes" id="UP001319861">
    <property type="component" value="Chromosome"/>
</dbReference>
<gene>
    <name evidence="3" type="ORF">SCMU_37170</name>
</gene>
<evidence type="ECO:0000259" key="2">
    <source>
        <dbReference type="Pfam" id="PF09851"/>
    </source>
</evidence>
<keyword evidence="1" id="KW-0812">Transmembrane</keyword>
<proteinExistence type="predicted"/>
<keyword evidence="4" id="KW-1185">Reference proteome</keyword>
<evidence type="ECO:0000313" key="4">
    <source>
        <dbReference type="Proteomes" id="UP001319861"/>
    </source>
</evidence>